<name>A0ABV1T939_9ACTN</name>
<organism evidence="1 2">
    <name type="scientific">Streptomyces sp. 900105755</name>
    <dbReference type="NCBI Taxonomy" id="3154389"/>
    <lineage>
        <taxon>Bacteria</taxon>
        <taxon>Bacillati</taxon>
        <taxon>Actinomycetota</taxon>
        <taxon>Actinomycetes</taxon>
        <taxon>Kitasatosporales</taxon>
        <taxon>Streptomycetaceae</taxon>
        <taxon>Streptomyces</taxon>
    </lineage>
</organism>
<dbReference type="Proteomes" id="UP001490365">
    <property type="component" value="Unassembled WGS sequence"/>
</dbReference>
<reference evidence="1 2" key="1">
    <citation type="submission" date="2024-06" db="EMBL/GenBank/DDBJ databases">
        <title>The Natural Products Discovery Center: Release of the First 8490 Sequenced Strains for Exploring Actinobacteria Biosynthetic Diversity.</title>
        <authorList>
            <person name="Kalkreuter E."/>
            <person name="Kautsar S.A."/>
            <person name="Yang D."/>
            <person name="Bader C.D."/>
            <person name="Teijaro C.N."/>
            <person name="Fluegel L."/>
            <person name="Davis C.M."/>
            <person name="Simpson J.R."/>
            <person name="Lauterbach L."/>
            <person name="Steele A.D."/>
            <person name="Gui C."/>
            <person name="Meng S."/>
            <person name="Li G."/>
            <person name="Viehrig K."/>
            <person name="Ye F."/>
            <person name="Su P."/>
            <person name="Kiefer A.F."/>
            <person name="Nichols A."/>
            <person name="Cepeda A.J."/>
            <person name="Yan W."/>
            <person name="Fan B."/>
            <person name="Jiang Y."/>
            <person name="Adhikari A."/>
            <person name="Zheng C.-J."/>
            <person name="Schuster L."/>
            <person name="Cowan T.M."/>
            <person name="Smanski M.J."/>
            <person name="Chevrette M.G."/>
            <person name="De Carvalho L.P.S."/>
            <person name="Shen B."/>
        </authorList>
    </citation>
    <scope>NUCLEOTIDE SEQUENCE [LARGE SCALE GENOMIC DNA]</scope>
    <source>
        <strain evidence="1 2">NPDC001694</strain>
    </source>
</reference>
<accession>A0ABV1T939</accession>
<protein>
    <submittedName>
        <fullName evidence="1">Uncharacterized protein</fullName>
    </submittedName>
</protein>
<sequence>MGIYLVSVGAQEWLDGDDEHEAEGGRGALASALNDELRRRGQAPYESVPEAAAFVRGSGLSFEEKLVPAMDGLAALCREHLSPREGELLLGWSVLVPFSLDEEIRLPVESAYTDDTVVAGAPEVLALAQRLAAVIGLPVEAIPEACDNLDLTMWFLEGQAKETAESRPGPWAEDLDTAYYVALYLRAAQHSLRRGCPMTYC</sequence>
<evidence type="ECO:0000313" key="2">
    <source>
        <dbReference type="Proteomes" id="UP001490365"/>
    </source>
</evidence>
<gene>
    <name evidence="1" type="ORF">ABT211_04485</name>
</gene>
<comment type="caution">
    <text evidence="1">The sequence shown here is derived from an EMBL/GenBank/DDBJ whole genome shotgun (WGS) entry which is preliminary data.</text>
</comment>
<evidence type="ECO:0000313" key="1">
    <source>
        <dbReference type="EMBL" id="MER6266550.1"/>
    </source>
</evidence>
<proteinExistence type="predicted"/>
<keyword evidence="2" id="KW-1185">Reference proteome</keyword>
<dbReference type="RefSeq" id="WP_351955235.1">
    <property type="nucleotide sequence ID" value="NZ_JBEOZM010000002.1"/>
</dbReference>
<dbReference type="EMBL" id="JBEOZM010000002">
    <property type="protein sequence ID" value="MER6266550.1"/>
    <property type="molecule type" value="Genomic_DNA"/>
</dbReference>